<feature type="compositionally biased region" description="Low complexity" evidence="1">
    <location>
        <begin position="107"/>
        <end position="124"/>
    </location>
</feature>
<feature type="compositionally biased region" description="Low complexity" evidence="1">
    <location>
        <begin position="726"/>
        <end position="743"/>
    </location>
</feature>
<gene>
    <name evidence="2" type="ORF">B0T24DRAFT_854</name>
</gene>
<feature type="compositionally biased region" description="Basic and acidic residues" evidence="1">
    <location>
        <begin position="848"/>
        <end position="861"/>
    </location>
</feature>
<feature type="region of interest" description="Disordered" evidence="1">
    <location>
        <begin position="869"/>
        <end position="888"/>
    </location>
</feature>
<feature type="region of interest" description="Disordered" evidence="1">
    <location>
        <begin position="909"/>
        <end position="1182"/>
    </location>
</feature>
<feature type="region of interest" description="Disordered" evidence="1">
    <location>
        <begin position="440"/>
        <end position="466"/>
    </location>
</feature>
<feature type="compositionally biased region" description="Acidic residues" evidence="1">
    <location>
        <begin position="206"/>
        <end position="216"/>
    </location>
</feature>
<feature type="region of interest" description="Disordered" evidence="1">
    <location>
        <begin position="1207"/>
        <end position="1381"/>
    </location>
</feature>
<feature type="region of interest" description="Disordered" evidence="1">
    <location>
        <begin position="691"/>
        <end position="774"/>
    </location>
</feature>
<feature type="compositionally biased region" description="Acidic residues" evidence="1">
    <location>
        <begin position="744"/>
        <end position="754"/>
    </location>
</feature>
<feature type="compositionally biased region" description="Basic and acidic residues" evidence="1">
    <location>
        <begin position="1336"/>
        <end position="1350"/>
    </location>
</feature>
<feature type="compositionally biased region" description="Low complexity" evidence="1">
    <location>
        <begin position="81"/>
        <end position="90"/>
    </location>
</feature>
<sequence length="1420" mass="153823">MDRGRGRGRAAKKRASLPPPSSHHLAQHQHQQHISDYLIPVTPAHFSSAAASPSHPPRTTPGAAPARGGRSKQYQPVSVDATTPTAAAAAGDPSSSRGTPRSDRPARSATFSSSFSFETPTSATNPLMAGPSSRKRARTFEVSYDGGADDEGHSKGGHSLRKRARIDYTQEQIDDNLALTAGKTDLLAKPAVTPSLRGRKRKGAQEESEPEVEDADAIPKRRRADKSPAAGRGASSRRRIPARKPATQVNTYIDQPSDNDVQDTILVGIPIDGQDESEEESDRSTISDSERPSTSDESDGAQPRSQAPTPEPQIVPQIEGAVSFAPETDEAIEKGLTPEQPDGKAEIDMTTTNTSLSAHLGPQEQINQVEQIHSEKISPAKNSTPEPDQPELNTQTPPTLTSTPEIFTTAAPVEDSRAVVQEDREDLEEVPLLANSAVVQSAKPAAHEDPAQAETAKVHPADEDNREQQLAVHNTAGALALDKAGPGSKTTQVVQSAVAPDAPLESRENPSTNFSSFPSAQFDGSAEFTLPMAATSIGRSTPAQKPTLPKRLPQLQTTYNLETPFAAALNLTPYEDEDLAYPAPFTERVVLDIKDKAEATPMPTPTPTRAATPADTLAEVNWDGRRPLKQKEFYALYQQEVKRRTEQNLPHMSMVQFNNHCVRKFKAAQGTGGETPIGDQLTPVSDQLDHAAATEKVRKRPAVVAAGSFEETPRSSVAREFQQGTAAPSPAAADEDPSAGQAEAAEDGQGDEEVADTHGKSESPAEPVEVTRVPPKQYVFPKLRDPADFVRALDECRSEEERAEIAAAIVETMDAYEKEYKELKKITEDEDNAKRRQANDKTIVNWENRQKPDEPLPWRRHFDEAVKGPPVFEIRGPRAPKPYIDDPVYEHQRREDRIMAQTYGFKHNNHATLVGRQNPEEQRWEMPETRLRERKRTEKGAELAEENVIEGKRMRKPRNLSDQSKDPSRSGTPTGIAPLGPYGRRQKRKTATSAANGDDFEDLDQMQGVENALEPTTRKRRGPRPRKQTLMGQEEAAMASFADRQTDDEDFEVKPKPGRKRGRGAAATNGTVDKDTKRQRTSRGGEIASSSFYSNPSPADTQPESRPSTASSEATVNTAETVESSYSLREKRKRNFALENDPKLEPRPQKRTRGAAVAKPENTEPKKRGPKKKIATSEPVEAAAPAPIAPLPVGGLKAPAIFFNNPPLAPAPGGPPGPYLHTFTAAPSFQPGGPPPPPAAPPAIKKPITKIKLTNNSMSSQASSRNGGPANIAPNPSAKSAAKVSRGPKPADVKPPGLQPPNPDMGDKPYAEMSKSEKMSWSMRRRWASGEMQGAVEKRRTTLATKKAEKAANGTDPSQTPDPTSAGPSAPNTPALVPIPQSNLPVLPLLVHPLQPLRQPQHLMQQPLAYPHPPPSGPVA</sequence>
<protein>
    <submittedName>
        <fullName evidence="2">Uncharacterized protein</fullName>
    </submittedName>
</protein>
<feature type="region of interest" description="Disordered" evidence="1">
    <location>
        <begin position="180"/>
        <end position="413"/>
    </location>
</feature>
<accession>A0AAE0NIE2</accession>
<feature type="compositionally biased region" description="Low complexity" evidence="1">
    <location>
        <begin position="43"/>
        <end position="53"/>
    </location>
</feature>
<organism evidence="2 3">
    <name type="scientific">Lasiosphaeria ovina</name>
    <dbReference type="NCBI Taxonomy" id="92902"/>
    <lineage>
        <taxon>Eukaryota</taxon>
        <taxon>Fungi</taxon>
        <taxon>Dikarya</taxon>
        <taxon>Ascomycota</taxon>
        <taxon>Pezizomycotina</taxon>
        <taxon>Sordariomycetes</taxon>
        <taxon>Sordariomycetidae</taxon>
        <taxon>Sordariales</taxon>
        <taxon>Lasiosphaeriaceae</taxon>
        <taxon>Lasiosphaeria</taxon>
    </lineage>
</organism>
<evidence type="ECO:0000256" key="1">
    <source>
        <dbReference type="SAM" id="MobiDB-lite"/>
    </source>
</evidence>
<comment type="caution">
    <text evidence="2">The sequence shown here is derived from an EMBL/GenBank/DDBJ whole genome shotgun (WGS) entry which is preliminary data.</text>
</comment>
<reference evidence="2" key="1">
    <citation type="journal article" date="2023" name="Mol. Phylogenet. Evol.">
        <title>Genome-scale phylogeny and comparative genomics of the fungal order Sordariales.</title>
        <authorList>
            <person name="Hensen N."/>
            <person name="Bonometti L."/>
            <person name="Westerberg I."/>
            <person name="Brannstrom I.O."/>
            <person name="Guillou S."/>
            <person name="Cros-Aarteil S."/>
            <person name="Calhoun S."/>
            <person name="Haridas S."/>
            <person name="Kuo A."/>
            <person name="Mondo S."/>
            <person name="Pangilinan J."/>
            <person name="Riley R."/>
            <person name="LaButti K."/>
            <person name="Andreopoulos B."/>
            <person name="Lipzen A."/>
            <person name="Chen C."/>
            <person name="Yan M."/>
            <person name="Daum C."/>
            <person name="Ng V."/>
            <person name="Clum A."/>
            <person name="Steindorff A."/>
            <person name="Ohm R.A."/>
            <person name="Martin F."/>
            <person name="Silar P."/>
            <person name="Natvig D.O."/>
            <person name="Lalanne C."/>
            <person name="Gautier V."/>
            <person name="Ament-Velasquez S.L."/>
            <person name="Kruys A."/>
            <person name="Hutchinson M.I."/>
            <person name="Powell A.J."/>
            <person name="Barry K."/>
            <person name="Miller A.N."/>
            <person name="Grigoriev I.V."/>
            <person name="Debuchy R."/>
            <person name="Gladieux P."/>
            <person name="Hiltunen Thoren M."/>
            <person name="Johannesson H."/>
        </authorList>
    </citation>
    <scope>NUCLEOTIDE SEQUENCE</scope>
    <source>
        <strain evidence="2">CBS 958.72</strain>
    </source>
</reference>
<feature type="compositionally biased region" description="Basic and acidic residues" evidence="1">
    <location>
        <begin position="918"/>
        <end position="942"/>
    </location>
</feature>
<feature type="compositionally biased region" description="Polar residues" evidence="1">
    <location>
        <begin position="1252"/>
        <end position="1266"/>
    </location>
</feature>
<reference evidence="2" key="2">
    <citation type="submission" date="2023-06" db="EMBL/GenBank/DDBJ databases">
        <authorList>
            <consortium name="Lawrence Berkeley National Laboratory"/>
            <person name="Haridas S."/>
            <person name="Hensen N."/>
            <person name="Bonometti L."/>
            <person name="Westerberg I."/>
            <person name="Brannstrom I.O."/>
            <person name="Guillou S."/>
            <person name="Cros-Aarteil S."/>
            <person name="Calhoun S."/>
            <person name="Kuo A."/>
            <person name="Mondo S."/>
            <person name="Pangilinan J."/>
            <person name="Riley R."/>
            <person name="Labutti K."/>
            <person name="Andreopoulos B."/>
            <person name="Lipzen A."/>
            <person name="Chen C."/>
            <person name="Yanf M."/>
            <person name="Daum C."/>
            <person name="Ng V."/>
            <person name="Clum A."/>
            <person name="Steindorff A."/>
            <person name="Ohm R."/>
            <person name="Martin F."/>
            <person name="Silar P."/>
            <person name="Natvig D."/>
            <person name="Lalanne C."/>
            <person name="Gautier V."/>
            <person name="Ament-Velasquez S.L."/>
            <person name="Kruys A."/>
            <person name="Hutchinson M.I."/>
            <person name="Powell A.J."/>
            <person name="Barry K."/>
            <person name="Miller A.N."/>
            <person name="Grigoriev I.V."/>
            <person name="Debuchy R."/>
            <person name="Gladieux P."/>
            <person name="Thoren M.H."/>
            <person name="Johannesson H."/>
        </authorList>
    </citation>
    <scope>NUCLEOTIDE SEQUENCE</scope>
    <source>
        <strain evidence="2">CBS 958.72</strain>
    </source>
</reference>
<feature type="compositionally biased region" description="Polar residues" evidence="1">
    <location>
        <begin position="380"/>
        <end position="406"/>
    </location>
</feature>
<feature type="compositionally biased region" description="Polar residues" evidence="1">
    <location>
        <begin position="509"/>
        <end position="519"/>
    </location>
</feature>
<feature type="compositionally biased region" description="Polar residues" evidence="1">
    <location>
        <begin position="1088"/>
        <end position="1127"/>
    </location>
</feature>
<proteinExistence type="predicted"/>
<feature type="compositionally biased region" description="Basic and acidic residues" evidence="1">
    <location>
        <begin position="1305"/>
        <end position="1318"/>
    </location>
</feature>
<feature type="compositionally biased region" description="Basic residues" evidence="1">
    <location>
        <begin position="1018"/>
        <end position="1027"/>
    </location>
</feature>
<keyword evidence="3" id="KW-1185">Reference proteome</keyword>
<feature type="compositionally biased region" description="Basic and acidic residues" evidence="1">
    <location>
        <begin position="282"/>
        <end position="294"/>
    </location>
</feature>
<evidence type="ECO:0000313" key="3">
    <source>
        <dbReference type="Proteomes" id="UP001287356"/>
    </source>
</evidence>
<feature type="compositionally biased region" description="Pro residues" evidence="1">
    <location>
        <begin position="1207"/>
        <end position="1218"/>
    </location>
</feature>
<evidence type="ECO:0000313" key="2">
    <source>
        <dbReference type="EMBL" id="KAK3382083.1"/>
    </source>
</evidence>
<feature type="compositionally biased region" description="Basic and acidic residues" evidence="1">
    <location>
        <begin position="445"/>
        <end position="466"/>
    </location>
</feature>
<feature type="region of interest" description="Disordered" evidence="1">
    <location>
        <begin position="1"/>
        <end position="163"/>
    </location>
</feature>
<feature type="compositionally biased region" description="Polar residues" evidence="1">
    <location>
        <begin position="1355"/>
        <end position="1372"/>
    </location>
</feature>
<feature type="region of interest" description="Disordered" evidence="1">
    <location>
        <begin position="831"/>
        <end position="861"/>
    </location>
</feature>
<name>A0AAE0NIE2_9PEZI</name>
<feature type="compositionally biased region" description="Polar residues" evidence="1">
    <location>
        <begin position="247"/>
        <end position="259"/>
    </location>
</feature>
<feature type="region of interest" description="Disordered" evidence="1">
    <location>
        <begin position="481"/>
        <end position="520"/>
    </location>
</feature>
<feature type="compositionally biased region" description="Pro residues" evidence="1">
    <location>
        <begin position="1232"/>
        <end position="1241"/>
    </location>
</feature>
<dbReference type="EMBL" id="JAULSN010000001">
    <property type="protein sequence ID" value="KAK3382083.1"/>
    <property type="molecule type" value="Genomic_DNA"/>
</dbReference>
<dbReference type="Proteomes" id="UP001287356">
    <property type="component" value="Unassembled WGS sequence"/>
</dbReference>
<feature type="compositionally biased region" description="Basic residues" evidence="1">
    <location>
        <begin position="1"/>
        <end position="15"/>
    </location>
</feature>